<dbReference type="InterPro" id="IPR035423">
    <property type="entry name" value="M60-like_N"/>
</dbReference>
<dbReference type="Ensembl" id="ENSPEMT00000012846.2">
    <property type="protein sequence ID" value="ENSPEMP00000008684.1"/>
    <property type="gene ID" value="ENSPEMG00000010236.2"/>
</dbReference>
<dbReference type="PROSITE" id="PS51723">
    <property type="entry name" value="PEPTIDASE_M60"/>
    <property type="match status" value="1"/>
</dbReference>
<reference evidence="3" key="2">
    <citation type="submission" date="2025-08" db="UniProtKB">
        <authorList>
            <consortium name="Ensembl"/>
        </authorList>
    </citation>
    <scope>IDENTIFICATION</scope>
</reference>
<dbReference type="FunFam" id="1.10.390.30:FF:000001">
    <property type="entry name" value="TRPM8 channel-associated factor 1"/>
    <property type="match status" value="1"/>
</dbReference>
<dbReference type="Gene3D" id="3.40.390.80">
    <property type="entry name" value="Peptidase M60, enhancin-like domain 2"/>
    <property type="match status" value="1"/>
</dbReference>
<dbReference type="Pfam" id="PF13402">
    <property type="entry name" value="Peptidase_M60"/>
    <property type="match status" value="1"/>
</dbReference>
<dbReference type="Pfam" id="PF17291">
    <property type="entry name" value="M60-like_N"/>
    <property type="match status" value="1"/>
</dbReference>
<evidence type="ECO:0000313" key="3">
    <source>
        <dbReference type="Ensembl" id="ENSPEMP00000008684.1"/>
    </source>
</evidence>
<dbReference type="AlphaFoldDB" id="A0A6J0CRT3"/>
<dbReference type="GO" id="GO:0005886">
    <property type="term" value="C:plasma membrane"/>
    <property type="evidence" value="ECO:0007669"/>
    <property type="project" value="TreeGrafter"/>
</dbReference>
<protein>
    <submittedName>
        <fullName evidence="3">TRPM8 channel-associated factor 2</fullName>
    </submittedName>
</protein>
<dbReference type="Proteomes" id="UP000694547">
    <property type="component" value="Chromosome 3"/>
</dbReference>
<dbReference type="SUPFAM" id="SSF52317">
    <property type="entry name" value="Class I glutamine amidotransferase-like"/>
    <property type="match status" value="1"/>
</dbReference>
<dbReference type="GO" id="GO:0090314">
    <property type="term" value="P:positive regulation of protein targeting to membrane"/>
    <property type="evidence" value="ECO:0007669"/>
    <property type="project" value="TreeGrafter"/>
</dbReference>
<dbReference type="InterPro" id="IPR051244">
    <property type="entry name" value="TCAF"/>
</dbReference>
<dbReference type="InterPro" id="IPR042279">
    <property type="entry name" value="Pep_M60_3"/>
</dbReference>
<feature type="domain" description="Peptidase M60" evidence="2">
    <location>
        <begin position="542"/>
        <end position="841"/>
    </location>
</feature>
<comment type="similarity">
    <text evidence="1">Belongs to the TCAF family.</text>
</comment>
<dbReference type="InterPro" id="IPR031161">
    <property type="entry name" value="Peptidase_M60_dom"/>
</dbReference>
<sequence>MATAPDAAFETLMNGVTSWDLPKESIPSELLLTGEAAFPVMVNDKGQVLIAASSYGQGRLVVISHEGYLLHTGFTPFLLNAVSWLCPSPGAPIVVHPSLASLVNILGDSGIEALVQPEPGETLGVYCTDAYNDSLTEKLVQFVKRGGGLLIGGQAWYWASQHGSDKVLFSFPGNQVTSVAGVYFTDVYGDGDRFKISKKVPKIPLHVRCWEELGRDQEQLLDGISELDIKTGGVPSQLLVHGSLAFPLGLNTSLGCFLAAAHYGRGRVILAAHEAMLCAPQMEPFLLNAVRWLARDQRGNIGVNQSLNNLHSLLLEHGLSCSLESHLTSDVCVYCCGAYNDRDAKKIQEFVSEGGGLLIGGQSWWWASQNTGSSALAGFPGNVILNTFGLSILPRTLSQDCFPVLPTEIRNYHFRRALSEFLAMLNHKGGNLEEKYLARLGVDAAGFLQIPAQGIPAYMSLHRLLRKMLRQAGLPAVSKKNPVSSHSCEAAMLHLATELAHSGTDCSQLAQGLGTQTSSSNLCPSEHPITVEISGTNPGNSDTWMSTGLYLLEGQSAEVSLSEAAASTGLKVQIGCHTDDLSKARKLSRAPVVTYQCCMDRTQRSVSCLWGGLLYIIVPKGCQLGPVSVTIKKAVPAPYYKLGKTSLEEWKSCIQDNLCPWGELATDNIILTVPTASLKDLEDPEPLLQLWDDMMQAVARLGAQPFPFQRPERIVADVQISCGWMHSGYPIMCHLESVQELIDLTAMRSTGLWGPIHELGHNQQCHGWEFPPHTTEATCNLWSVYVHETVLGIPRAQAHPALKPEEREKRIKDHLQKGAPLGNWNVWTALETYLQLQEAFGWEPFMHLFAEYQTLSGLPKDKKSKMNIWVKKFSETVQKNLVPFFEAWGWPIQKEVADSLTCLPCWQDHPLNVYMSTKE</sequence>
<gene>
    <name evidence="3" type="primary">LOC102909579</name>
</gene>
<dbReference type="GO" id="GO:0002244">
    <property type="term" value="P:hematopoietic progenitor cell differentiation"/>
    <property type="evidence" value="ECO:0007669"/>
    <property type="project" value="Ensembl"/>
</dbReference>
<dbReference type="RefSeq" id="XP_042129074.1">
    <property type="nucleotide sequence ID" value="XM_042273140.2"/>
</dbReference>
<dbReference type="GeneID" id="102909579"/>
<dbReference type="PANTHER" id="PTHR15730">
    <property type="entry name" value="EXPERIMENTAL AUTOIMMUNE PROSTATITIS ANTIGEN 2-RELATED"/>
    <property type="match status" value="1"/>
</dbReference>
<dbReference type="InterPro" id="IPR029062">
    <property type="entry name" value="Class_I_gatase-like"/>
</dbReference>
<reference evidence="3" key="3">
    <citation type="submission" date="2025-09" db="UniProtKB">
        <authorList>
            <consortium name="Ensembl"/>
        </authorList>
    </citation>
    <scope>IDENTIFICATION</scope>
</reference>
<dbReference type="OrthoDB" id="10260387at2759"/>
<proteinExistence type="inferred from homology"/>
<evidence type="ECO:0000259" key="2">
    <source>
        <dbReference type="PROSITE" id="PS51723"/>
    </source>
</evidence>
<organism evidence="3 4">
    <name type="scientific">Peromyscus maniculatus bairdii</name>
    <name type="common">Prairie deer mouse</name>
    <dbReference type="NCBI Taxonomy" id="230844"/>
    <lineage>
        <taxon>Eukaryota</taxon>
        <taxon>Metazoa</taxon>
        <taxon>Chordata</taxon>
        <taxon>Craniata</taxon>
        <taxon>Vertebrata</taxon>
        <taxon>Euteleostomi</taxon>
        <taxon>Mammalia</taxon>
        <taxon>Eutheria</taxon>
        <taxon>Euarchontoglires</taxon>
        <taxon>Glires</taxon>
        <taxon>Rodentia</taxon>
        <taxon>Myomorpha</taxon>
        <taxon>Muroidea</taxon>
        <taxon>Cricetidae</taxon>
        <taxon>Neotominae</taxon>
        <taxon>Peromyscus</taxon>
    </lineage>
</organism>
<dbReference type="SMART" id="SM01276">
    <property type="entry name" value="M60-like"/>
    <property type="match status" value="1"/>
</dbReference>
<dbReference type="FunFam" id="3.40.390.80:FF:000001">
    <property type="entry name" value="TRPM8 channel-associated factor 1"/>
    <property type="match status" value="1"/>
</dbReference>
<dbReference type="GO" id="GO:0044325">
    <property type="term" value="F:transmembrane transporter binding"/>
    <property type="evidence" value="ECO:0007669"/>
    <property type="project" value="TreeGrafter"/>
</dbReference>
<evidence type="ECO:0000256" key="1">
    <source>
        <dbReference type="ARBA" id="ARBA00009770"/>
    </source>
</evidence>
<reference evidence="3 4" key="1">
    <citation type="submission" date="2018-10" db="EMBL/GenBank/DDBJ databases">
        <title>Improved assembly of the deer mouse Peromyscus maniculatus genome.</title>
        <authorList>
            <person name="Lassance J.-M."/>
            <person name="Hoekstra H.E."/>
        </authorList>
    </citation>
    <scope>NUCLEOTIDE SEQUENCE [LARGE SCALE GENOMIC DNA]</scope>
</reference>
<name>A0A6J0CRT3_PERMB</name>
<dbReference type="GeneTree" id="ENSGT00390000017365"/>
<dbReference type="PANTHER" id="PTHR15730:SF4">
    <property type="entry name" value="TRPM8 CHANNEL-ASSOCIATED FACTOR 2"/>
    <property type="match status" value="1"/>
</dbReference>
<keyword evidence="4" id="KW-1185">Reference proteome</keyword>
<dbReference type="Gene3D" id="1.10.390.30">
    <property type="entry name" value="Peptidase M60, enhancin-like domain 3"/>
    <property type="match status" value="1"/>
</dbReference>
<accession>A0A6J0CRT3</accession>
<evidence type="ECO:0000313" key="4">
    <source>
        <dbReference type="Proteomes" id="UP000694547"/>
    </source>
</evidence>